<dbReference type="InterPro" id="IPR012319">
    <property type="entry name" value="FPG_cat"/>
</dbReference>
<reference evidence="19 21" key="3">
    <citation type="submission" date="2019-04" db="EMBL/GenBank/DDBJ databases">
        <authorList>
            <person name="Seth-Smith MB H."/>
            <person name="Seth-Smith H."/>
        </authorList>
    </citation>
    <scope>NUCLEOTIDE SEQUENCE [LARGE SCALE GENOMIC DNA]</scope>
    <source>
        <strain evidence="19">USB-603019</strain>
    </source>
</reference>
<dbReference type="InterPro" id="IPR000214">
    <property type="entry name" value="Znf_DNA_glyclase/AP_lyase"/>
</dbReference>
<dbReference type="InterPro" id="IPR010979">
    <property type="entry name" value="Ribosomal_uS13-like_H2TH"/>
</dbReference>
<feature type="binding site" evidence="15">
    <location>
        <position position="123"/>
    </location>
    <ligand>
        <name>DNA</name>
        <dbReference type="ChEBI" id="CHEBI:16991"/>
    </ligand>
</feature>
<comment type="caution">
    <text evidence="15">Lacks conserved residue(s) required for the propagation of feature annotation.</text>
</comment>
<comment type="subunit">
    <text evidence="3 15">Monomer.</text>
</comment>
<evidence type="ECO:0000259" key="16">
    <source>
        <dbReference type="PROSITE" id="PS51066"/>
    </source>
</evidence>
<dbReference type="Pfam" id="PF01149">
    <property type="entry name" value="Fapy_DNA_glyco"/>
    <property type="match status" value="1"/>
</dbReference>
<keyword evidence="8 15" id="KW-0862">Zinc</keyword>
<dbReference type="AlphaFoldDB" id="A0A0M4MWV9"/>
<comment type="catalytic activity">
    <reaction evidence="1 15">
        <text>Hydrolysis of DNA containing ring-opened 7-methylguanine residues, releasing 2,6-diamino-4-hydroxy-5-(N-methyl)formamidopyrimidine.</text>
        <dbReference type="EC" id="3.2.2.23"/>
    </reaction>
</comment>
<feature type="domain" description="Formamidopyrimidine-DNA glycosylase catalytic" evidence="17">
    <location>
        <begin position="2"/>
        <end position="126"/>
    </location>
</feature>
<dbReference type="Gene3D" id="1.10.8.50">
    <property type="match status" value="1"/>
</dbReference>
<feature type="active site" description="Proton donor; for beta-elimination activity" evidence="15">
    <location>
        <position position="61"/>
    </location>
</feature>
<dbReference type="GO" id="GO:0006284">
    <property type="term" value="P:base-excision repair"/>
    <property type="evidence" value="ECO:0007669"/>
    <property type="project" value="InterPro"/>
</dbReference>
<dbReference type="SUPFAM" id="SSF81624">
    <property type="entry name" value="N-terminal domain of MutM-like DNA repair proteins"/>
    <property type="match status" value="1"/>
</dbReference>
<evidence type="ECO:0000256" key="10">
    <source>
        <dbReference type="ARBA" id="ARBA00023204"/>
    </source>
</evidence>
<dbReference type="PANTHER" id="PTHR22993:SF9">
    <property type="entry name" value="FORMAMIDOPYRIMIDINE-DNA GLYCOSYLASE"/>
    <property type="match status" value="1"/>
</dbReference>
<dbReference type="GO" id="GO:0008270">
    <property type="term" value="F:zinc ion binding"/>
    <property type="evidence" value="ECO:0007669"/>
    <property type="project" value="UniProtKB-UniRule"/>
</dbReference>
<comment type="similarity">
    <text evidence="2 15">Belongs to the FPG family.</text>
</comment>
<dbReference type="Pfam" id="PF06831">
    <property type="entry name" value="H2TH"/>
    <property type="match status" value="1"/>
</dbReference>
<keyword evidence="7 15" id="KW-0378">Hydrolase</keyword>
<dbReference type="GO" id="GO:0034039">
    <property type="term" value="F:8-oxo-7,8-dihydroguanine DNA N-glycosylase activity"/>
    <property type="evidence" value="ECO:0007669"/>
    <property type="project" value="TreeGrafter"/>
</dbReference>
<evidence type="ECO:0000313" key="21">
    <source>
        <dbReference type="Proteomes" id="UP000324288"/>
    </source>
</evidence>
<dbReference type="GO" id="GO:0140078">
    <property type="term" value="F:class I DNA-(apurinic or apyrimidinic site) endonuclease activity"/>
    <property type="evidence" value="ECO:0007669"/>
    <property type="project" value="UniProtKB-EC"/>
</dbReference>
<gene>
    <name evidence="19" type="primary">fpg1</name>
    <name evidence="15" type="synonym">fpg</name>
    <name evidence="15" type="synonym">mutM</name>
    <name evidence="18" type="ORF">AL705_01245</name>
    <name evidence="19" type="ORF">LC603019_00261</name>
</gene>
<dbReference type="CDD" id="cd08966">
    <property type="entry name" value="EcFpg-like_N"/>
    <property type="match status" value="1"/>
</dbReference>
<evidence type="ECO:0000256" key="1">
    <source>
        <dbReference type="ARBA" id="ARBA00001668"/>
    </source>
</evidence>
<dbReference type="PATRIC" id="fig|1562462.4.peg.259"/>
<accession>A0A0M4MWV9</accession>
<evidence type="ECO:0000256" key="7">
    <source>
        <dbReference type="ARBA" id="ARBA00022801"/>
    </source>
</evidence>
<name>A0A0M4MWV9_9ACTN</name>
<evidence type="ECO:0000256" key="2">
    <source>
        <dbReference type="ARBA" id="ARBA00009409"/>
    </source>
</evidence>
<dbReference type="FunFam" id="1.10.8.50:FF:000003">
    <property type="entry name" value="Formamidopyrimidine-DNA glycosylase"/>
    <property type="match status" value="1"/>
</dbReference>
<dbReference type="GO" id="GO:0003690">
    <property type="term" value="F:double-stranded DNA binding"/>
    <property type="evidence" value="ECO:0007669"/>
    <property type="project" value="UniProtKB-ARBA"/>
</dbReference>
<keyword evidence="13 15" id="KW-0326">Glycosidase</keyword>
<feature type="domain" description="FPG-type" evidence="16">
    <location>
        <begin position="257"/>
        <end position="291"/>
    </location>
</feature>
<evidence type="ECO:0000313" key="20">
    <source>
        <dbReference type="Proteomes" id="UP000068137"/>
    </source>
</evidence>
<dbReference type="InterPro" id="IPR015887">
    <property type="entry name" value="DNA_glyclase_Znf_dom_DNA_BS"/>
</dbReference>
<comment type="cofactor">
    <cofactor evidence="15">
        <name>Zn(2+)</name>
        <dbReference type="ChEBI" id="CHEBI:29105"/>
    </cofactor>
    <text evidence="15">Binds 1 zinc ion per subunit.</text>
</comment>
<evidence type="ECO:0000313" key="18">
    <source>
        <dbReference type="EMBL" id="ALE18568.1"/>
    </source>
</evidence>
<organism evidence="18 20">
    <name type="scientific">Lawsonella clevelandensis</name>
    <dbReference type="NCBI Taxonomy" id="1528099"/>
    <lineage>
        <taxon>Bacteria</taxon>
        <taxon>Bacillati</taxon>
        <taxon>Actinomycetota</taxon>
        <taxon>Actinomycetes</taxon>
        <taxon>Mycobacteriales</taxon>
        <taxon>Lawsonellaceae</taxon>
        <taxon>Lawsonella</taxon>
    </lineage>
</organism>
<dbReference type="EMBL" id="CP012390">
    <property type="protein sequence ID" value="ALE18568.1"/>
    <property type="molecule type" value="Genomic_DNA"/>
</dbReference>
<evidence type="ECO:0000256" key="13">
    <source>
        <dbReference type="ARBA" id="ARBA00023295"/>
    </source>
</evidence>
<feature type="active site" description="Proton donor; for delta-elimination activity" evidence="15">
    <location>
        <position position="281"/>
    </location>
</feature>
<evidence type="ECO:0000256" key="8">
    <source>
        <dbReference type="ARBA" id="ARBA00022833"/>
    </source>
</evidence>
<evidence type="ECO:0000256" key="11">
    <source>
        <dbReference type="ARBA" id="ARBA00023239"/>
    </source>
</evidence>
<dbReference type="Proteomes" id="UP000324288">
    <property type="component" value="Chromosome"/>
</dbReference>
<sequence>MPELPEVEVVRRGLVTHLTGATLRDVDVLHPRTGRRYPGGSAALAQALEGATITAINRRGKYLWCVLESESTDLTTSAVPVLLIHLGMSGQIIIDDGTASLRPHCRMRAHISGGRSVSFVDQRTFGYLTIDRLIWDPRTERWIPSLAQHIAPDPLEEGFDMEVTVRELRRHRVPLKSALLNQEIISGVGNIYADEALWAARLHGARLTSGLSYAQLTTVLTEVQAVMRRALAVGGTSFDALYVNTAGEPGYFARSLHSYGKAGEPCDRCGTPLVSIVLGGRSHTYCPSCQKLPVRTR</sequence>
<keyword evidence="11 15" id="KW-0456">Lyase</keyword>
<keyword evidence="9 15" id="KW-0238">DNA-binding</keyword>
<evidence type="ECO:0000256" key="12">
    <source>
        <dbReference type="ARBA" id="ARBA00023268"/>
    </source>
</evidence>
<protein>
    <recommendedName>
        <fullName evidence="15">Formamidopyrimidine-DNA glycosylase</fullName>
        <shortName evidence="15">Fapy-DNA glycosylase</shortName>
        <ecNumber evidence="15">3.2.2.23</ecNumber>
    </recommendedName>
    <alternativeName>
        <fullName evidence="15">DNA-(apurinic or apyrimidinic site) lyase MutM</fullName>
        <shortName evidence="15">AP lyase MutM</shortName>
        <ecNumber evidence="15">4.2.99.18</ecNumber>
    </alternativeName>
</protein>
<keyword evidence="21" id="KW-1185">Reference proteome</keyword>
<proteinExistence type="inferred from homology"/>
<dbReference type="SUPFAM" id="SSF46946">
    <property type="entry name" value="S13-like H2TH domain"/>
    <property type="match status" value="1"/>
</dbReference>
<keyword evidence="6 15" id="KW-0863">Zinc-finger</keyword>
<dbReference type="GO" id="GO:0003684">
    <property type="term" value="F:damaged DNA binding"/>
    <property type="evidence" value="ECO:0007669"/>
    <property type="project" value="InterPro"/>
</dbReference>
<comment type="catalytic activity">
    <reaction evidence="14 15">
        <text>2'-deoxyribonucleotide-(2'-deoxyribose 5'-phosphate)-2'-deoxyribonucleotide-DNA = a 3'-end 2'-deoxyribonucleotide-(2,3-dehydro-2,3-deoxyribose 5'-phosphate)-DNA + a 5'-end 5'-phospho-2'-deoxyribonucleoside-DNA + H(+)</text>
        <dbReference type="Rhea" id="RHEA:66592"/>
        <dbReference type="Rhea" id="RHEA-COMP:13180"/>
        <dbReference type="Rhea" id="RHEA-COMP:16897"/>
        <dbReference type="Rhea" id="RHEA-COMP:17067"/>
        <dbReference type="ChEBI" id="CHEBI:15378"/>
        <dbReference type="ChEBI" id="CHEBI:136412"/>
        <dbReference type="ChEBI" id="CHEBI:157695"/>
        <dbReference type="ChEBI" id="CHEBI:167181"/>
        <dbReference type="EC" id="4.2.99.18"/>
    </reaction>
</comment>
<reference evidence="18 20" key="1">
    <citation type="journal article" date="2015" name="Genome Announc.">
        <title>Complete Genome Sequences for Two Strains of a Novel Fastidious, Partially Acid-Fast, Gram-Positive Corynebacterineae Bacterium, Derived from Human Clinical Samples.</title>
        <authorList>
            <person name="Nicholson A.C."/>
            <person name="Bell M."/>
            <person name="Humrighouse B.W."/>
            <person name="McQuiston J.R."/>
        </authorList>
    </citation>
    <scope>NUCLEOTIDE SEQUENCE [LARGE SCALE GENOMIC DNA]</scope>
    <source>
        <strain evidence="18 20">X1698</strain>
    </source>
</reference>
<dbReference type="Pfam" id="PF06827">
    <property type="entry name" value="zf-FPG_IleRS"/>
    <property type="match status" value="1"/>
</dbReference>
<dbReference type="Proteomes" id="UP000068137">
    <property type="component" value="Chromosome"/>
</dbReference>
<keyword evidence="12 15" id="KW-0511">Multifunctional enzyme</keyword>
<dbReference type="NCBIfam" id="TIGR00577">
    <property type="entry name" value="fpg"/>
    <property type="match status" value="1"/>
</dbReference>
<feature type="active site" description="Proton donor" evidence="15">
    <location>
        <position position="3"/>
    </location>
</feature>
<dbReference type="EC" id="3.2.2.23" evidence="15"/>
<dbReference type="InterPro" id="IPR020629">
    <property type="entry name" value="FPG_Glyclase"/>
</dbReference>
<dbReference type="RefSeq" id="WP_053961469.1">
    <property type="nucleotide sequence ID" value="NZ_CAJPTR010000013.1"/>
</dbReference>
<evidence type="ECO:0000256" key="15">
    <source>
        <dbReference type="HAMAP-Rule" id="MF_00103"/>
    </source>
</evidence>
<evidence type="ECO:0000256" key="5">
    <source>
        <dbReference type="ARBA" id="ARBA00022763"/>
    </source>
</evidence>
<dbReference type="PROSITE" id="PS51068">
    <property type="entry name" value="FPG_CAT"/>
    <property type="match status" value="1"/>
</dbReference>
<dbReference type="HAMAP" id="MF_00103">
    <property type="entry name" value="Fapy_DNA_glycosyl"/>
    <property type="match status" value="1"/>
</dbReference>
<dbReference type="EMBL" id="LR584267">
    <property type="protein sequence ID" value="VHN99844.1"/>
    <property type="molecule type" value="Genomic_DNA"/>
</dbReference>
<dbReference type="Gene3D" id="3.20.190.10">
    <property type="entry name" value="MutM-like, N-terminal"/>
    <property type="match status" value="1"/>
</dbReference>
<dbReference type="PROSITE" id="PS51066">
    <property type="entry name" value="ZF_FPG_2"/>
    <property type="match status" value="1"/>
</dbReference>
<reference evidence="18" key="2">
    <citation type="journal article" date="2016" name="Int. J. Syst. Evol. Microbiol.">
        <title>Lawsonella clevelandensis gen. nov., sp. nov., a new member of the suborder Corynebacterineae isolated from human abscesses.</title>
        <authorList>
            <person name="Bell M.E."/>
            <person name="Bernard K.A."/>
            <person name="Harrington S.M."/>
            <person name="Patel N.B."/>
            <person name="Tucker T.A."/>
            <person name="Metcalfe M.G."/>
            <person name="McQuiston J.R."/>
        </authorList>
    </citation>
    <scope>NUCLEOTIDE SEQUENCE</scope>
    <source>
        <strain evidence="18">X1698</strain>
    </source>
</reference>
<evidence type="ECO:0000256" key="9">
    <source>
        <dbReference type="ARBA" id="ARBA00023125"/>
    </source>
</evidence>
<dbReference type="PANTHER" id="PTHR22993">
    <property type="entry name" value="FORMAMIDOPYRIMIDINE-DNA GLYCOSYLASE"/>
    <property type="match status" value="1"/>
</dbReference>
<feature type="binding site" evidence="15">
    <location>
        <position position="104"/>
    </location>
    <ligand>
        <name>DNA</name>
        <dbReference type="ChEBI" id="CHEBI:16991"/>
    </ligand>
</feature>
<evidence type="ECO:0000313" key="19">
    <source>
        <dbReference type="EMBL" id="VHN99844.1"/>
    </source>
</evidence>
<dbReference type="OrthoDB" id="9800855at2"/>
<evidence type="ECO:0000256" key="3">
    <source>
        <dbReference type="ARBA" id="ARBA00011245"/>
    </source>
</evidence>
<keyword evidence="5 15" id="KW-0227">DNA damage</keyword>
<dbReference type="SMART" id="SM01232">
    <property type="entry name" value="H2TH"/>
    <property type="match status" value="1"/>
</dbReference>
<dbReference type="SUPFAM" id="SSF57716">
    <property type="entry name" value="Glucocorticoid receptor-like (DNA-binding domain)"/>
    <property type="match status" value="1"/>
</dbReference>
<evidence type="ECO:0000256" key="14">
    <source>
        <dbReference type="ARBA" id="ARBA00044632"/>
    </source>
</evidence>
<dbReference type="InterPro" id="IPR035937">
    <property type="entry name" value="FPG_N"/>
</dbReference>
<comment type="function">
    <text evidence="15">Involved in base excision repair of DNA damaged by oxidation or by mutagenic agents. Acts as DNA glycosylase that recognizes and removes damaged bases. Has a preference for oxidized purines, such as 7,8-dihydro-8-oxoguanine (8-oxoG). Has AP (apurinic/apyrimidinic) lyase activity and introduces nicks in the DNA strand. Cleaves the DNA backbone by beta-delta elimination to generate a single-strand break at the site of the removed base with both 3'- and 5'-phosphates.</text>
</comment>
<feature type="active site" description="Schiff-base intermediate with DNA" evidence="15">
    <location>
        <position position="2"/>
    </location>
</feature>
<keyword evidence="4 15" id="KW-0479">Metal-binding</keyword>
<dbReference type="STRING" id="1528099.AL705_01245"/>
<dbReference type="KEGG" id="cbq:AL705_01245"/>
<evidence type="ECO:0000256" key="6">
    <source>
        <dbReference type="ARBA" id="ARBA00022771"/>
    </source>
</evidence>
<dbReference type="InterPro" id="IPR015886">
    <property type="entry name" value="H2TH_FPG"/>
</dbReference>
<keyword evidence="10 15" id="KW-0234">DNA repair</keyword>
<dbReference type="SMART" id="SM00898">
    <property type="entry name" value="Fapy_DNA_glyco"/>
    <property type="match status" value="1"/>
</dbReference>
<dbReference type="PROSITE" id="PS01242">
    <property type="entry name" value="ZF_FPG_1"/>
    <property type="match status" value="1"/>
</dbReference>
<dbReference type="EC" id="4.2.99.18" evidence="15"/>
<evidence type="ECO:0000256" key="4">
    <source>
        <dbReference type="ARBA" id="ARBA00022723"/>
    </source>
</evidence>
<evidence type="ECO:0000259" key="17">
    <source>
        <dbReference type="PROSITE" id="PS51068"/>
    </source>
</evidence>
<dbReference type="NCBIfam" id="NF002211">
    <property type="entry name" value="PRK01103.1"/>
    <property type="match status" value="1"/>
</dbReference>
<dbReference type="GO" id="GO:0006979">
    <property type="term" value="P:response to oxidative stress"/>
    <property type="evidence" value="ECO:0007669"/>
    <property type="project" value="UniProtKB-ARBA"/>
</dbReference>
<dbReference type="InterPro" id="IPR010663">
    <property type="entry name" value="Znf_FPG/IleRS"/>
</dbReference>